<keyword evidence="7" id="KW-0865">Zymogen</keyword>
<reference evidence="12 13" key="1">
    <citation type="submission" date="2024-05" db="EMBL/GenBank/DDBJ databases">
        <title>Genetic variation in Jamaican populations of the coffee berry borer (Hypothenemus hampei).</title>
        <authorList>
            <person name="Errbii M."/>
            <person name="Myrie A."/>
        </authorList>
    </citation>
    <scope>NUCLEOTIDE SEQUENCE [LARGE SCALE GENOMIC DNA]</scope>
    <source>
        <strain evidence="12">JA-Hopewell-2020-01-JO</strain>
        <tissue evidence="12">Whole body</tissue>
    </source>
</reference>
<evidence type="ECO:0000256" key="4">
    <source>
        <dbReference type="ARBA" id="ARBA00022729"/>
    </source>
</evidence>
<dbReference type="SUPFAM" id="SSF50494">
    <property type="entry name" value="Trypsin-like serine proteases"/>
    <property type="match status" value="1"/>
</dbReference>
<feature type="signal peptide" evidence="10">
    <location>
        <begin position="1"/>
        <end position="19"/>
    </location>
</feature>
<dbReference type="InterPro" id="IPR031986">
    <property type="entry name" value="GD_N"/>
</dbReference>
<dbReference type="SMART" id="SM00020">
    <property type="entry name" value="Tryp_SPc"/>
    <property type="match status" value="1"/>
</dbReference>
<dbReference type="FunFam" id="2.40.10.10:FF:000146">
    <property type="entry name" value="Serine protease 53"/>
    <property type="match status" value="1"/>
</dbReference>
<dbReference type="Pfam" id="PF00089">
    <property type="entry name" value="Trypsin"/>
    <property type="match status" value="1"/>
</dbReference>
<feature type="compositionally biased region" description="Low complexity" evidence="9">
    <location>
        <begin position="162"/>
        <end position="174"/>
    </location>
</feature>
<dbReference type="AlphaFoldDB" id="A0ABD1EY22"/>
<evidence type="ECO:0000256" key="1">
    <source>
        <dbReference type="ARBA" id="ARBA00004613"/>
    </source>
</evidence>
<keyword evidence="2" id="KW-0964">Secreted</keyword>
<evidence type="ECO:0000259" key="11">
    <source>
        <dbReference type="PROSITE" id="PS50240"/>
    </source>
</evidence>
<evidence type="ECO:0000256" key="8">
    <source>
        <dbReference type="ARBA" id="ARBA00023157"/>
    </source>
</evidence>
<dbReference type="EMBL" id="JBDJPC010000005">
    <property type="protein sequence ID" value="KAL1502619.1"/>
    <property type="molecule type" value="Genomic_DNA"/>
</dbReference>
<keyword evidence="5" id="KW-0378">Hydrolase</keyword>
<organism evidence="12 13">
    <name type="scientific">Hypothenemus hampei</name>
    <name type="common">Coffee berry borer</name>
    <dbReference type="NCBI Taxonomy" id="57062"/>
    <lineage>
        <taxon>Eukaryota</taxon>
        <taxon>Metazoa</taxon>
        <taxon>Ecdysozoa</taxon>
        <taxon>Arthropoda</taxon>
        <taxon>Hexapoda</taxon>
        <taxon>Insecta</taxon>
        <taxon>Pterygota</taxon>
        <taxon>Neoptera</taxon>
        <taxon>Endopterygota</taxon>
        <taxon>Coleoptera</taxon>
        <taxon>Polyphaga</taxon>
        <taxon>Cucujiformia</taxon>
        <taxon>Curculionidae</taxon>
        <taxon>Scolytinae</taxon>
        <taxon>Hypothenemus</taxon>
    </lineage>
</organism>
<evidence type="ECO:0000256" key="7">
    <source>
        <dbReference type="ARBA" id="ARBA00023145"/>
    </source>
</evidence>
<feature type="region of interest" description="Disordered" evidence="9">
    <location>
        <begin position="157"/>
        <end position="180"/>
    </location>
</feature>
<comment type="subcellular location">
    <subcellularLocation>
        <location evidence="1">Secreted</location>
    </subcellularLocation>
</comment>
<evidence type="ECO:0000256" key="3">
    <source>
        <dbReference type="ARBA" id="ARBA00022670"/>
    </source>
</evidence>
<proteinExistence type="predicted"/>
<dbReference type="CDD" id="cd00190">
    <property type="entry name" value="Tryp_SPc"/>
    <property type="match status" value="1"/>
</dbReference>
<evidence type="ECO:0000313" key="13">
    <source>
        <dbReference type="Proteomes" id="UP001566132"/>
    </source>
</evidence>
<dbReference type="PANTHER" id="PTHR24260">
    <property type="match status" value="1"/>
</dbReference>
<evidence type="ECO:0000313" key="12">
    <source>
        <dbReference type="EMBL" id="KAL1502619.1"/>
    </source>
</evidence>
<evidence type="ECO:0000256" key="2">
    <source>
        <dbReference type="ARBA" id="ARBA00022525"/>
    </source>
</evidence>
<dbReference type="PROSITE" id="PS50240">
    <property type="entry name" value="TRYPSIN_DOM"/>
    <property type="match status" value="1"/>
</dbReference>
<keyword evidence="13" id="KW-1185">Reference proteome</keyword>
<dbReference type="GO" id="GO:0005576">
    <property type="term" value="C:extracellular region"/>
    <property type="evidence" value="ECO:0007669"/>
    <property type="project" value="UniProtKB-SubCell"/>
</dbReference>
<dbReference type="GO" id="GO:0006508">
    <property type="term" value="P:proteolysis"/>
    <property type="evidence" value="ECO:0007669"/>
    <property type="project" value="UniProtKB-KW"/>
</dbReference>
<dbReference type="InterPro" id="IPR001314">
    <property type="entry name" value="Peptidase_S1A"/>
</dbReference>
<evidence type="ECO:0000256" key="9">
    <source>
        <dbReference type="SAM" id="MobiDB-lite"/>
    </source>
</evidence>
<gene>
    <name evidence="12" type="ORF">ABEB36_007737</name>
</gene>
<sequence length="483" mass="53959">MNLSVRHLLLLILVDISSTQQLVSPCPNVFEYEVNYNERDRWYGTATVTSSQELNGVWFRVLLDAPSIQLGNWFGEVETRDNNYGYLIKNPSYKLKPNTPLQIKFYVRYNPNQPVPRLVNFKLNAVLQCPVTDLVTESPQGSPQLFTNKPELPLSVEPLGPSPSISIRPPGSRPGDNHENENFYHADFEQLFNKPQVTTIKPATKPPNIFDSAVCGTVVKPPKPLVTHGQATQEGEFPWHAALYHSQGIDLTYTCGASLISLQHLITVAHCVTRIKSQTTINPDNIVVYLGKFYLRTWKTPGLQDKRVDQIITHPKYSPQHFGNDIAVLKLTEPAQLTNYVRPICLWEGPIQLEHVVNTVGQVVGWGFDESGKVTDELTKAHMPIVSQETCIYSFPDFYSRFTSNTTFCAGFKNGTSVCNGDSGGGLVIAKPGSNKNNPVWLLRGLVSISVAVQNKFKCDSSHYVVFTDVAKFLDFIKTAMKS</sequence>
<keyword evidence="4 10" id="KW-0732">Signal</keyword>
<dbReference type="InterPro" id="IPR001254">
    <property type="entry name" value="Trypsin_dom"/>
</dbReference>
<dbReference type="Proteomes" id="UP001566132">
    <property type="component" value="Unassembled WGS sequence"/>
</dbReference>
<feature type="domain" description="Peptidase S1" evidence="11">
    <location>
        <begin position="226"/>
        <end position="482"/>
    </location>
</feature>
<dbReference type="InterPro" id="IPR051333">
    <property type="entry name" value="CLIP_Serine_Protease"/>
</dbReference>
<protein>
    <recommendedName>
        <fullName evidence="11">Peptidase S1 domain-containing protein</fullName>
    </recommendedName>
</protein>
<dbReference type="Gene3D" id="2.40.10.10">
    <property type="entry name" value="Trypsin-like serine proteases"/>
    <property type="match status" value="1"/>
</dbReference>
<evidence type="ECO:0000256" key="10">
    <source>
        <dbReference type="SAM" id="SignalP"/>
    </source>
</evidence>
<evidence type="ECO:0000256" key="6">
    <source>
        <dbReference type="ARBA" id="ARBA00022825"/>
    </source>
</evidence>
<dbReference type="InterPro" id="IPR009003">
    <property type="entry name" value="Peptidase_S1_PA"/>
</dbReference>
<dbReference type="PANTHER" id="PTHR24260:SF143">
    <property type="entry name" value="SERINE PROTEASE GD-LIKE PROTEIN"/>
    <property type="match status" value="1"/>
</dbReference>
<feature type="chain" id="PRO_5044812701" description="Peptidase S1 domain-containing protein" evidence="10">
    <location>
        <begin position="20"/>
        <end position="483"/>
    </location>
</feature>
<keyword evidence="3" id="KW-0645">Protease</keyword>
<evidence type="ECO:0000256" key="5">
    <source>
        <dbReference type="ARBA" id="ARBA00022801"/>
    </source>
</evidence>
<accession>A0ABD1EY22</accession>
<dbReference type="InterPro" id="IPR043504">
    <property type="entry name" value="Peptidase_S1_PA_chymotrypsin"/>
</dbReference>
<dbReference type="Pfam" id="PF16030">
    <property type="entry name" value="GD_N"/>
    <property type="match status" value="1"/>
</dbReference>
<name>A0ABD1EY22_HYPHA</name>
<keyword evidence="6" id="KW-0720">Serine protease</keyword>
<dbReference type="PRINTS" id="PR00722">
    <property type="entry name" value="CHYMOTRYPSIN"/>
</dbReference>
<keyword evidence="8" id="KW-1015">Disulfide bond</keyword>
<comment type="caution">
    <text evidence="12">The sequence shown here is derived from an EMBL/GenBank/DDBJ whole genome shotgun (WGS) entry which is preliminary data.</text>
</comment>
<dbReference type="GO" id="GO:0008236">
    <property type="term" value="F:serine-type peptidase activity"/>
    <property type="evidence" value="ECO:0007669"/>
    <property type="project" value="UniProtKB-KW"/>
</dbReference>